<evidence type="ECO:0000313" key="2">
    <source>
        <dbReference type="EMBL" id="EDW37224.1"/>
    </source>
</evidence>
<feature type="region of interest" description="Disordered" evidence="1">
    <location>
        <begin position="86"/>
        <end position="125"/>
    </location>
</feature>
<keyword evidence="3" id="KW-1185">Reference proteome</keyword>
<evidence type="ECO:0000256" key="1">
    <source>
        <dbReference type="SAM" id="MobiDB-lite"/>
    </source>
</evidence>
<proteinExistence type="predicted"/>
<accession>B4GKQ8</accession>
<dbReference type="HOGENOM" id="CLU_1994971_0_0_1"/>
<dbReference type="eggNOG" id="KOG2932">
    <property type="taxonomic scope" value="Eukaryota"/>
</dbReference>
<gene>
    <name evidence="2" type="primary">Dper\GL25641</name>
    <name evidence="2" type="ORF">Dper_GL25641</name>
</gene>
<name>B4GKQ8_DROPE</name>
<evidence type="ECO:0000313" key="3">
    <source>
        <dbReference type="Proteomes" id="UP000008744"/>
    </source>
</evidence>
<dbReference type="EMBL" id="CH479184">
    <property type="protein sequence ID" value="EDW37224.1"/>
    <property type="molecule type" value="Genomic_DNA"/>
</dbReference>
<organism evidence="3">
    <name type="scientific">Drosophila persimilis</name>
    <name type="common">Fruit fly</name>
    <dbReference type="NCBI Taxonomy" id="7234"/>
    <lineage>
        <taxon>Eukaryota</taxon>
        <taxon>Metazoa</taxon>
        <taxon>Ecdysozoa</taxon>
        <taxon>Arthropoda</taxon>
        <taxon>Hexapoda</taxon>
        <taxon>Insecta</taxon>
        <taxon>Pterygota</taxon>
        <taxon>Neoptera</taxon>
        <taxon>Endopterygota</taxon>
        <taxon>Diptera</taxon>
        <taxon>Brachycera</taxon>
        <taxon>Muscomorpha</taxon>
        <taxon>Ephydroidea</taxon>
        <taxon>Drosophilidae</taxon>
        <taxon>Drosophila</taxon>
        <taxon>Sophophora</taxon>
    </lineage>
</organism>
<feature type="compositionally biased region" description="Low complexity" evidence="1">
    <location>
        <begin position="86"/>
        <end position="96"/>
    </location>
</feature>
<protein>
    <submittedName>
        <fullName evidence="2">GL25641</fullName>
    </submittedName>
</protein>
<feature type="compositionally biased region" description="Polar residues" evidence="1">
    <location>
        <begin position="97"/>
        <end position="125"/>
    </location>
</feature>
<dbReference type="Proteomes" id="UP000008744">
    <property type="component" value="Unassembled WGS sequence"/>
</dbReference>
<dbReference type="AlphaFoldDB" id="B4GKQ8"/>
<sequence length="125" mass="12514">MSVGTIPPPGSAAAVAAAQNSVHAHSTLTLANLARINNANALDCHQGKASLHQSLKKGPSHQSESVADASYYSSILASFGSAGPPGAVSGGVAPAPTHNSTQATYETASAAGSTSGNWQQTQYRI</sequence>
<reference evidence="2 3" key="1">
    <citation type="journal article" date="2007" name="Nature">
        <title>Evolution of genes and genomes on the Drosophila phylogeny.</title>
        <authorList>
            <consortium name="Drosophila 12 Genomes Consortium"/>
            <person name="Clark A.G."/>
            <person name="Eisen M.B."/>
            <person name="Smith D.R."/>
            <person name="Bergman C.M."/>
            <person name="Oliver B."/>
            <person name="Markow T.A."/>
            <person name="Kaufman T.C."/>
            <person name="Kellis M."/>
            <person name="Gelbart W."/>
            <person name="Iyer V.N."/>
            <person name="Pollard D.A."/>
            <person name="Sackton T.B."/>
            <person name="Larracuente A.M."/>
            <person name="Singh N.D."/>
            <person name="Abad J.P."/>
            <person name="Abt D.N."/>
            <person name="Adryan B."/>
            <person name="Aguade M."/>
            <person name="Akashi H."/>
            <person name="Anderson W.W."/>
            <person name="Aquadro C.F."/>
            <person name="Ardell D.H."/>
            <person name="Arguello R."/>
            <person name="Artieri C.G."/>
            <person name="Barbash D.A."/>
            <person name="Barker D."/>
            <person name="Barsanti P."/>
            <person name="Batterham P."/>
            <person name="Batzoglou S."/>
            <person name="Begun D."/>
            <person name="Bhutkar A."/>
            <person name="Blanco E."/>
            <person name="Bosak S.A."/>
            <person name="Bradley R.K."/>
            <person name="Brand A.D."/>
            <person name="Brent M.R."/>
            <person name="Brooks A.N."/>
            <person name="Brown R.H."/>
            <person name="Butlin R.K."/>
            <person name="Caggese C."/>
            <person name="Calvi B.R."/>
            <person name="Bernardo de Carvalho A."/>
            <person name="Caspi A."/>
            <person name="Castrezana S."/>
            <person name="Celniker S.E."/>
            <person name="Chang J.L."/>
            <person name="Chapple C."/>
            <person name="Chatterji S."/>
            <person name="Chinwalla A."/>
            <person name="Civetta A."/>
            <person name="Clifton S.W."/>
            <person name="Comeron J.M."/>
            <person name="Costello J.C."/>
            <person name="Coyne J.A."/>
            <person name="Daub J."/>
            <person name="David R.G."/>
            <person name="Delcher A.L."/>
            <person name="Delehaunty K."/>
            <person name="Do C.B."/>
            <person name="Ebling H."/>
            <person name="Edwards K."/>
            <person name="Eickbush T."/>
            <person name="Evans J.D."/>
            <person name="Filipski A."/>
            <person name="Findeiss S."/>
            <person name="Freyhult E."/>
            <person name="Fulton L."/>
            <person name="Fulton R."/>
            <person name="Garcia A.C."/>
            <person name="Gardiner A."/>
            <person name="Garfield D.A."/>
            <person name="Garvin B.E."/>
            <person name="Gibson G."/>
            <person name="Gilbert D."/>
            <person name="Gnerre S."/>
            <person name="Godfrey J."/>
            <person name="Good R."/>
            <person name="Gotea V."/>
            <person name="Gravely B."/>
            <person name="Greenberg A.J."/>
            <person name="Griffiths-Jones S."/>
            <person name="Gross S."/>
            <person name="Guigo R."/>
            <person name="Gustafson E.A."/>
            <person name="Haerty W."/>
            <person name="Hahn M.W."/>
            <person name="Halligan D.L."/>
            <person name="Halpern A.L."/>
            <person name="Halter G.M."/>
            <person name="Han M.V."/>
            <person name="Heger A."/>
            <person name="Hillier L."/>
            <person name="Hinrichs A.S."/>
            <person name="Holmes I."/>
            <person name="Hoskins R.A."/>
            <person name="Hubisz M.J."/>
            <person name="Hultmark D."/>
            <person name="Huntley M.A."/>
            <person name="Jaffe D.B."/>
            <person name="Jagadeeshan S."/>
            <person name="Jeck W.R."/>
            <person name="Johnson J."/>
            <person name="Jones C.D."/>
            <person name="Jordan W.C."/>
            <person name="Karpen G.H."/>
            <person name="Kataoka E."/>
            <person name="Keightley P.D."/>
            <person name="Kheradpour P."/>
            <person name="Kirkness E.F."/>
            <person name="Koerich L.B."/>
            <person name="Kristiansen K."/>
            <person name="Kudrna D."/>
            <person name="Kulathinal R.J."/>
            <person name="Kumar S."/>
            <person name="Kwok R."/>
            <person name="Lander E."/>
            <person name="Langley C.H."/>
            <person name="Lapoint R."/>
            <person name="Lazzaro B.P."/>
            <person name="Lee S.J."/>
            <person name="Levesque L."/>
            <person name="Li R."/>
            <person name="Lin C.F."/>
            <person name="Lin M.F."/>
            <person name="Lindblad-Toh K."/>
            <person name="Llopart A."/>
            <person name="Long M."/>
            <person name="Low L."/>
            <person name="Lozovsky E."/>
            <person name="Lu J."/>
            <person name="Luo M."/>
            <person name="Machado C.A."/>
            <person name="Makalowski W."/>
            <person name="Marzo M."/>
            <person name="Matsuda M."/>
            <person name="Matzkin L."/>
            <person name="McAllister B."/>
            <person name="McBride C.S."/>
            <person name="McKernan B."/>
            <person name="McKernan K."/>
            <person name="Mendez-Lago M."/>
            <person name="Minx P."/>
            <person name="Mollenhauer M.U."/>
            <person name="Montooth K."/>
            <person name="Mount S.M."/>
            <person name="Mu X."/>
            <person name="Myers E."/>
            <person name="Negre B."/>
            <person name="Newfeld S."/>
            <person name="Nielsen R."/>
            <person name="Noor M.A."/>
            <person name="O'Grady P."/>
            <person name="Pachter L."/>
            <person name="Papaceit M."/>
            <person name="Parisi M.J."/>
            <person name="Parisi M."/>
            <person name="Parts L."/>
            <person name="Pedersen J.S."/>
            <person name="Pesole G."/>
            <person name="Phillippy A.M."/>
            <person name="Ponting C.P."/>
            <person name="Pop M."/>
            <person name="Porcelli D."/>
            <person name="Powell J.R."/>
            <person name="Prohaska S."/>
            <person name="Pruitt K."/>
            <person name="Puig M."/>
            <person name="Quesneville H."/>
            <person name="Ram K.R."/>
            <person name="Rand D."/>
            <person name="Rasmussen M.D."/>
            <person name="Reed L.K."/>
            <person name="Reenan R."/>
            <person name="Reily A."/>
            <person name="Remington K.A."/>
            <person name="Rieger T.T."/>
            <person name="Ritchie M.G."/>
            <person name="Robin C."/>
            <person name="Rogers Y.H."/>
            <person name="Rohde C."/>
            <person name="Rozas J."/>
            <person name="Rubenfield M.J."/>
            <person name="Ruiz A."/>
            <person name="Russo S."/>
            <person name="Salzberg S.L."/>
            <person name="Sanchez-Gracia A."/>
            <person name="Saranga D.J."/>
            <person name="Sato H."/>
            <person name="Schaeffer S.W."/>
            <person name="Schatz M.C."/>
            <person name="Schlenke T."/>
            <person name="Schwartz R."/>
            <person name="Segarra C."/>
            <person name="Singh R.S."/>
            <person name="Sirot L."/>
            <person name="Sirota M."/>
            <person name="Sisneros N.B."/>
            <person name="Smith C.D."/>
            <person name="Smith T.F."/>
            <person name="Spieth J."/>
            <person name="Stage D.E."/>
            <person name="Stark A."/>
            <person name="Stephan W."/>
            <person name="Strausberg R.L."/>
            <person name="Strempel S."/>
            <person name="Sturgill D."/>
            <person name="Sutton G."/>
            <person name="Sutton G.G."/>
            <person name="Tao W."/>
            <person name="Teichmann S."/>
            <person name="Tobari Y.N."/>
            <person name="Tomimura Y."/>
            <person name="Tsolas J.M."/>
            <person name="Valente V.L."/>
            <person name="Venter E."/>
            <person name="Venter J.C."/>
            <person name="Vicario S."/>
            <person name="Vieira F.G."/>
            <person name="Vilella A.J."/>
            <person name="Villasante A."/>
            <person name="Walenz B."/>
            <person name="Wang J."/>
            <person name="Wasserman M."/>
            <person name="Watts T."/>
            <person name="Wilson D."/>
            <person name="Wilson R.K."/>
            <person name="Wing R.A."/>
            <person name="Wolfner M.F."/>
            <person name="Wong A."/>
            <person name="Wong G.K."/>
            <person name="Wu C.I."/>
            <person name="Wu G."/>
            <person name="Yamamoto D."/>
            <person name="Yang H.P."/>
            <person name="Yang S.P."/>
            <person name="Yorke J.A."/>
            <person name="Yoshida K."/>
            <person name="Zdobnov E."/>
            <person name="Zhang P."/>
            <person name="Zhang Y."/>
            <person name="Zimin A.V."/>
            <person name="Baldwin J."/>
            <person name="Abdouelleil A."/>
            <person name="Abdulkadir J."/>
            <person name="Abebe A."/>
            <person name="Abera B."/>
            <person name="Abreu J."/>
            <person name="Acer S.C."/>
            <person name="Aftuck L."/>
            <person name="Alexander A."/>
            <person name="An P."/>
            <person name="Anderson E."/>
            <person name="Anderson S."/>
            <person name="Arachi H."/>
            <person name="Azer M."/>
            <person name="Bachantsang P."/>
            <person name="Barry A."/>
            <person name="Bayul T."/>
            <person name="Berlin A."/>
            <person name="Bessette D."/>
            <person name="Bloom T."/>
            <person name="Blye J."/>
            <person name="Boguslavskiy L."/>
            <person name="Bonnet C."/>
            <person name="Boukhgalter B."/>
            <person name="Bourzgui I."/>
            <person name="Brown A."/>
            <person name="Cahill P."/>
            <person name="Channer S."/>
            <person name="Cheshatsang Y."/>
            <person name="Chuda L."/>
            <person name="Citroen M."/>
            <person name="Collymore A."/>
            <person name="Cooke P."/>
            <person name="Costello M."/>
            <person name="D'Aco K."/>
            <person name="Daza R."/>
            <person name="De Haan G."/>
            <person name="DeGray S."/>
            <person name="DeMaso C."/>
            <person name="Dhargay N."/>
            <person name="Dooley K."/>
            <person name="Dooley E."/>
            <person name="Doricent M."/>
            <person name="Dorje P."/>
            <person name="Dorjee K."/>
            <person name="Dupes A."/>
            <person name="Elong R."/>
            <person name="Falk J."/>
            <person name="Farina A."/>
            <person name="Faro S."/>
            <person name="Ferguson D."/>
            <person name="Fisher S."/>
            <person name="Foley C.D."/>
            <person name="Franke A."/>
            <person name="Friedrich D."/>
            <person name="Gadbois L."/>
            <person name="Gearin G."/>
            <person name="Gearin C.R."/>
            <person name="Giannoukos G."/>
            <person name="Goode T."/>
            <person name="Graham J."/>
            <person name="Grandbois E."/>
            <person name="Grewal S."/>
            <person name="Gyaltsen K."/>
            <person name="Hafez N."/>
            <person name="Hagos B."/>
            <person name="Hall J."/>
            <person name="Henson C."/>
            <person name="Hollinger A."/>
            <person name="Honan T."/>
            <person name="Huard M.D."/>
            <person name="Hughes L."/>
            <person name="Hurhula B."/>
            <person name="Husby M.E."/>
            <person name="Kamat A."/>
            <person name="Kanga B."/>
            <person name="Kashin S."/>
            <person name="Khazanovich D."/>
            <person name="Kisner P."/>
            <person name="Lance K."/>
            <person name="Lara M."/>
            <person name="Lee W."/>
            <person name="Lennon N."/>
            <person name="Letendre F."/>
            <person name="LeVine R."/>
            <person name="Lipovsky A."/>
            <person name="Liu X."/>
            <person name="Liu J."/>
            <person name="Liu S."/>
            <person name="Lokyitsang T."/>
            <person name="Lokyitsang Y."/>
            <person name="Lubonja R."/>
            <person name="Lui A."/>
            <person name="MacDonald P."/>
            <person name="Magnisalis V."/>
            <person name="Maru K."/>
            <person name="Matthews C."/>
            <person name="McCusker W."/>
            <person name="McDonough S."/>
            <person name="Mehta T."/>
            <person name="Meldrim J."/>
            <person name="Meneus L."/>
            <person name="Mihai O."/>
            <person name="Mihalev A."/>
            <person name="Mihova T."/>
            <person name="Mittelman R."/>
            <person name="Mlenga V."/>
            <person name="Montmayeur A."/>
            <person name="Mulrain L."/>
            <person name="Navidi A."/>
            <person name="Naylor J."/>
            <person name="Negash T."/>
            <person name="Nguyen T."/>
            <person name="Nguyen N."/>
            <person name="Nicol R."/>
            <person name="Norbu C."/>
            <person name="Norbu N."/>
            <person name="Novod N."/>
            <person name="O'Neill B."/>
            <person name="Osman S."/>
            <person name="Markiewicz E."/>
            <person name="Oyono O.L."/>
            <person name="Patti C."/>
            <person name="Phunkhang P."/>
            <person name="Pierre F."/>
            <person name="Priest M."/>
            <person name="Raghuraman S."/>
            <person name="Rege F."/>
            <person name="Reyes R."/>
            <person name="Rise C."/>
            <person name="Rogov P."/>
            <person name="Ross K."/>
            <person name="Ryan E."/>
            <person name="Settipalli S."/>
            <person name="Shea T."/>
            <person name="Sherpa N."/>
            <person name="Shi L."/>
            <person name="Shih D."/>
            <person name="Sparrow T."/>
            <person name="Spaulding J."/>
            <person name="Stalker J."/>
            <person name="Stange-Thomann N."/>
            <person name="Stavropoulos S."/>
            <person name="Stone C."/>
            <person name="Strader C."/>
            <person name="Tesfaye S."/>
            <person name="Thomson T."/>
            <person name="Thoulutsang Y."/>
            <person name="Thoulutsang D."/>
            <person name="Topham K."/>
            <person name="Topping I."/>
            <person name="Tsamla T."/>
            <person name="Vassiliev H."/>
            <person name="Vo A."/>
            <person name="Wangchuk T."/>
            <person name="Wangdi T."/>
            <person name="Weiand M."/>
            <person name="Wilkinson J."/>
            <person name="Wilson A."/>
            <person name="Yadav S."/>
            <person name="Young G."/>
            <person name="Yu Q."/>
            <person name="Zembek L."/>
            <person name="Zhong D."/>
            <person name="Zimmer A."/>
            <person name="Zwirko Z."/>
            <person name="Jaffe D.B."/>
            <person name="Alvarez P."/>
            <person name="Brockman W."/>
            <person name="Butler J."/>
            <person name="Chin C."/>
            <person name="Gnerre S."/>
            <person name="Grabherr M."/>
            <person name="Kleber M."/>
            <person name="Mauceli E."/>
            <person name="MacCallum I."/>
        </authorList>
    </citation>
    <scope>NUCLEOTIDE SEQUENCE [LARGE SCALE GENOMIC DNA]</scope>
    <source>
        <strain evidence="3">MSH-3 / Tucson 14011-0111.49</strain>
    </source>
</reference>
<dbReference type="STRING" id="7234.B4GKQ8"/>
<dbReference type="OrthoDB" id="547746at2759"/>
<dbReference type="PhylomeDB" id="B4GKQ8"/>